<dbReference type="STRING" id="568069.A0A1J1J0G3"/>
<evidence type="ECO:0000256" key="9">
    <source>
        <dbReference type="ARBA" id="ARBA00023242"/>
    </source>
</evidence>
<accession>A0A1J1J0G3</accession>
<dbReference type="InterPro" id="IPR013087">
    <property type="entry name" value="Znf_C2H2_type"/>
</dbReference>
<keyword evidence="7" id="KW-0238">DNA-binding</keyword>
<proteinExistence type="predicted"/>
<evidence type="ECO:0000256" key="4">
    <source>
        <dbReference type="ARBA" id="ARBA00022771"/>
    </source>
</evidence>
<keyword evidence="3" id="KW-0677">Repeat</keyword>
<dbReference type="GO" id="GO:0010468">
    <property type="term" value="P:regulation of gene expression"/>
    <property type="evidence" value="ECO:0007669"/>
    <property type="project" value="TreeGrafter"/>
</dbReference>
<dbReference type="GO" id="GO:0003677">
    <property type="term" value="F:DNA binding"/>
    <property type="evidence" value="ECO:0007669"/>
    <property type="project" value="UniProtKB-KW"/>
</dbReference>
<name>A0A1J1J0G3_9DIPT</name>
<dbReference type="InterPro" id="IPR050331">
    <property type="entry name" value="Zinc_finger"/>
</dbReference>
<feature type="domain" description="C2H2-type" evidence="11">
    <location>
        <begin position="420"/>
        <end position="442"/>
    </location>
</feature>
<dbReference type="Pfam" id="PF00096">
    <property type="entry name" value="zf-C2H2"/>
    <property type="match status" value="3"/>
</dbReference>
<dbReference type="FunFam" id="3.30.160.60:FF:000100">
    <property type="entry name" value="Zinc finger 45-like"/>
    <property type="match status" value="1"/>
</dbReference>
<gene>
    <name evidence="12" type="ORF">CLUMA_CG018851</name>
</gene>
<dbReference type="AlphaFoldDB" id="A0A1J1J0G3"/>
<dbReference type="SUPFAM" id="SSF57667">
    <property type="entry name" value="beta-beta-alpha zinc fingers"/>
    <property type="match status" value="5"/>
</dbReference>
<evidence type="ECO:0000313" key="12">
    <source>
        <dbReference type="EMBL" id="CRL05824.1"/>
    </source>
</evidence>
<dbReference type="PANTHER" id="PTHR16515:SF49">
    <property type="entry name" value="GASTRULA ZINC FINGER PROTEIN XLCGF49.1-LIKE-RELATED"/>
    <property type="match status" value="1"/>
</dbReference>
<feature type="domain" description="C2H2-type" evidence="11">
    <location>
        <begin position="359"/>
        <end position="388"/>
    </location>
</feature>
<sequence length="650" mass="76901">MEIRPNNINNQCSLCGNNGNEIELTNIELNSLKCGNNILEFSSLISELLFCNLPHGYVCSECLQRLVEFYLFKNIVDAHIKNPEIIQKLQIVNKLNSFLDDFEYEEKFAVLRYNQCFTVVPESKRSLMENFQNWQPRVMLQKNQDEKQRGLKDQKPIMNFEIKSDINDYEEVIYLEENFDENVLEEKEESLKQEDSKIVIEIDNEMKTKTQDRQWANEATKSCYSIKESNDSIIPIWTCCYCRKIYQSAQAMRFHLLAKHLQNINEGKNKSNLQTNEEMKWIKNETNSRKTTSGSFESHLNESHLENVQSNVGKIKKTMHDLRWTCIECCFKFSSQRTFNSHLKLHEKLKGLISFTEIFYCEQCQMFFRNTNDLNFHKSAKNHEDRQSVLIPATGIALQKTISFKRLSTLPGVDNNQGDLMCGHCGKKFSNENSSKIHLLIHHINPLICPKDGRQFNSMHPYLLHLQRAHSDLCPEFLLCTHCKFSFDNIYEKLAHMKQCNEKKFSCDHCDKKFSNKTYLNSHLRREMGLLNVTCQYCDKIFKGKDELKTHMRSHTKERPYKCPICNKCYTTTSARSSHMETHKNTMIQCEICSVKFVARRHYILHYRRYHDDNYRQKKLQEQTCQYCGKQFLRRDHFREHLQKSHNKEI</sequence>
<dbReference type="FunFam" id="3.30.160.60:FF:000446">
    <property type="entry name" value="Zinc finger protein"/>
    <property type="match status" value="1"/>
</dbReference>
<feature type="domain" description="C2H2-type" evidence="11">
    <location>
        <begin position="623"/>
        <end position="650"/>
    </location>
</feature>
<evidence type="ECO:0000259" key="11">
    <source>
        <dbReference type="PROSITE" id="PS50157"/>
    </source>
</evidence>
<feature type="domain" description="C2H2-type" evidence="11">
    <location>
        <begin position="505"/>
        <end position="529"/>
    </location>
</feature>
<evidence type="ECO:0000256" key="1">
    <source>
        <dbReference type="ARBA" id="ARBA00004123"/>
    </source>
</evidence>
<keyword evidence="8" id="KW-0804">Transcription</keyword>
<evidence type="ECO:0000256" key="5">
    <source>
        <dbReference type="ARBA" id="ARBA00022833"/>
    </source>
</evidence>
<comment type="subcellular location">
    <subcellularLocation>
        <location evidence="1">Nucleus</location>
    </subcellularLocation>
</comment>
<evidence type="ECO:0000256" key="6">
    <source>
        <dbReference type="ARBA" id="ARBA00023015"/>
    </source>
</evidence>
<evidence type="ECO:0000256" key="3">
    <source>
        <dbReference type="ARBA" id="ARBA00022737"/>
    </source>
</evidence>
<keyword evidence="2" id="KW-0479">Metal-binding</keyword>
<keyword evidence="5" id="KW-0862">Zinc</keyword>
<feature type="domain" description="C2H2-type" evidence="11">
    <location>
        <begin position="324"/>
        <end position="351"/>
    </location>
</feature>
<keyword evidence="4 10" id="KW-0863">Zinc-finger</keyword>
<evidence type="ECO:0000256" key="7">
    <source>
        <dbReference type="ARBA" id="ARBA00023125"/>
    </source>
</evidence>
<keyword evidence="13" id="KW-1185">Reference proteome</keyword>
<evidence type="ECO:0000256" key="8">
    <source>
        <dbReference type="ARBA" id="ARBA00023163"/>
    </source>
</evidence>
<evidence type="ECO:0000256" key="10">
    <source>
        <dbReference type="PROSITE-ProRule" id="PRU00042"/>
    </source>
</evidence>
<feature type="domain" description="C2H2-type" evidence="11">
    <location>
        <begin position="561"/>
        <end position="588"/>
    </location>
</feature>
<protein>
    <submittedName>
        <fullName evidence="12">CLUMA_CG018851, isoform A</fullName>
    </submittedName>
</protein>
<dbReference type="SMART" id="SM00355">
    <property type="entry name" value="ZnF_C2H2"/>
    <property type="match status" value="11"/>
</dbReference>
<dbReference type="PANTHER" id="PTHR16515">
    <property type="entry name" value="PR DOMAIN ZINC FINGER PROTEIN"/>
    <property type="match status" value="1"/>
</dbReference>
<dbReference type="PROSITE" id="PS00028">
    <property type="entry name" value="ZINC_FINGER_C2H2_1"/>
    <property type="match status" value="6"/>
</dbReference>
<dbReference type="InterPro" id="IPR036236">
    <property type="entry name" value="Znf_C2H2_sf"/>
</dbReference>
<keyword evidence="9" id="KW-0539">Nucleus</keyword>
<evidence type="ECO:0000256" key="2">
    <source>
        <dbReference type="ARBA" id="ARBA00022723"/>
    </source>
</evidence>
<dbReference type="EMBL" id="CVRI01000065">
    <property type="protein sequence ID" value="CRL05824.1"/>
    <property type="molecule type" value="Genomic_DNA"/>
</dbReference>
<dbReference type="PROSITE" id="PS50157">
    <property type="entry name" value="ZINC_FINGER_C2H2_2"/>
    <property type="match status" value="7"/>
</dbReference>
<feature type="domain" description="C2H2-type" evidence="11">
    <location>
        <begin position="533"/>
        <end position="560"/>
    </location>
</feature>
<dbReference type="Proteomes" id="UP000183832">
    <property type="component" value="Unassembled WGS sequence"/>
</dbReference>
<dbReference type="OrthoDB" id="3437960at2759"/>
<dbReference type="Gene3D" id="3.30.160.60">
    <property type="entry name" value="Classic Zinc Finger"/>
    <property type="match status" value="6"/>
</dbReference>
<reference evidence="12 13" key="1">
    <citation type="submission" date="2015-04" db="EMBL/GenBank/DDBJ databases">
        <authorList>
            <person name="Syromyatnikov M.Y."/>
            <person name="Popov V.N."/>
        </authorList>
    </citation>
    <scope>NUCLEOTIDE SEQUENCE [LARGE SCALE GENOMIC DNA]</scope>
</reference>
<evidence type="ECO:0000313" key="13">
    <source>
        <dbReference type="Proteomes" id="UP000183832"/>
    </source>
</evidence>
<dbReference type="GO" id="GO:0008270">
    <property type="term" value="F:zinc ion binding"/>
    <property type="evidence" value="ECO:0007669"/>
    <property type="project" value="UniProtKB-KW"/>
</dbReference>
<organism evidence="12 13">
    <name type="scientific">Clunio marinus</name>
    <dbReference type="NCBI Taxonomy" id="568069"/>
    <lineage>
        <taxon>Eukaryota</taxon>
        <taxon>Metazoa</taxon>
        <taxon>Ecdysozoa</taxon>
        <taxon>Arthropoda</taxon>
        <taxon>Hexapoda</taxon>
        <taxon>Insecta</taxon>
        <taxon>Pterygota</taxon>
        <taxon>Neoptera</taxon>
        <taxon>Endopterygota</taxon>
        <taxon>Diptera</taxon>
        <taxon>Nematocera</taxon>
        <taxon>Chironomoidea</taxon>
        <taxon>Chironomidae</taxon>
        <taxon>Clunio</taxon>
    </lineage>
</organism>
<keyword evidence="6" id="KW-0805">Transcription regulation</keyword>
<dbReference type="GO" id="GO:0005634">
    <property type="term" value="C:nucleus"/>
    <property type="evidence" value="ECO:0007669"/>
    <property type="project" value="UniProtKB-SubCell"/>
</dbReference>